<sequence>MGIMDADVAQFMTGSRVVNRLLVAKRVAVDAATSMMQATQMKRSNLLALALVLIVAIGTAVGAALSKPPDQFERAWVRVVYDHGQPERFGHCPLMVDVGLRKNGVLFVNWSAMGRLVNHCLPLDMAVPNRDGTADKSFISTMIASQKLRISPARAARAMAKMYRLGWQPPAKAPKRGLPLRPHSCPPLSDSQSPLDVQVFPVGAGVASHESRCFQPTEASIRDMRALLDELGLAIPADARVHPFRRLYVLQP</sequence>
<dbReference type="Proteomes" id="UP000503018">
    <property type="component" value="Chromosome"/>
</dbReference>
<keyword evidence="1" id="KW-1133">Transmembrane helix</keyword>
<keyword evidence="3" id="KW-1185">Reference proteome</keyword>
<keyword evidence="1" id="KW-0472">Membrane</keyword>
<feature type="transmembrane region" description="Helical" evidence="1">
    <location>
        <begin position="46"/>
        <end position="65"/>
    </location>
</feature>
<organism evidence="2 3">
    <name type="scientific">Sphingomonas lacunae</name>
    <dbReference type="NCBI Taxonomy" id="2698828"/>
    <lineage>
        <taxon>Bacteria</taxon>
        <taxon>Pseudomonadati</taxon>
        <taxon>Pseudomonadota</taxon>
        <taxon>Alphaproteobacteria</taxon>
        <taxon>Sphingomonadales</taxon>
        <taxon>Sphingomonadaceae</taxon>
        <taxon>Sphingomonas</taxon>
    </lineage>
</organism>
<evidence type="ECO:0000313" key="2">
    <source>
        <dbReference type="EMBL" id="QJQ33260.1"/>
    </source>
</evidence>
<dbReference type="EMBL" id="CP053015">
    <property type="protein sequence ID" value="QJQ33260.1"/>
    <property type="molecule type" value="Genomic_DNA"/>
</dbReference>
<dbReference type="KEGG" id="slan:GV829_13115"/>
<evidence type="ECO:0000313" key="3">
    <source>
        <dbReference type="Proteomes" id="UP000503018"/>
    </source>
</evidence>
<evidence type="ECO:0000256" key="1">
    <source>
        <dbReference type="SAM" id="Phobius"/>
    </source>
</evidence>
<reference evidence="2 3" key="1">
    <citation type="submission" date="2020-01" db="EMBL/GenBank/DDBJ databases">
        <title>Sphingomonas sp. strain CSW-10.</title>
        <authorList>
            <person name="Chen W.-M."/>
        </authorList>
    </citation>
    <scope>NUCLEOTIDE SEQUENCE [LARGE SCALE GENOMIC DNA]</scope>
    <source>
        <strain evidence="2 3">CSW-10</strain>
    </source>
</reference>
<dbReference type="AlphaFoldDB" id="A0A6M4AY25"/>
<gene>
    <name evidence="2" type="ORF">GV829_13115</name>
</gene>
<protein>
    <submittedName>
        <fullName evidence="2">Uncharacterized protein</fullName>
    </submittedName>
</protein>
<proteinExistence type="predicted"/>
<name>A0A6M4AY25_9SPHN</name>
<keyword evidence="1" id="KW-0812">Transmembrane</keyword>
<dbReference type="RefSeq" id="WP_169947337.1">
    <property type="nucleotide sequence ID" value="NZ_CP053015.1"/>
</dbReference>
<accession>A0A6M4AY25</accession>